<keyword evidence="1" id="KW-0732">Signal</keyword>
<dbReference type="GO" id="GO:0006508">
    <property type="term" value="P:proteolysis"/>
    <property type="evidence" value="ECO:0007669"/>
    <property type="project" value="InterPro"/>
</dbReference>
<sequence>MKKPSLRFKYSVLMTALTTAAYCSGAPAQTSSPNLPDTAAAWAKASRQDINEAYQVTLDNHPGTYDRQNPGFKKHLDQARDNALALADQVKDAATYSAVLNRFNVSIHDGHAGARTTFPASTAPAARWPGFITVWRDKGLYVYAAEAGKPDAGSEVISCDGKPAKQLIADNVFSFKGRSEEAGHWWVYSGELFVDKSNPFITLPKACQFAYQGKTTTHALQWQDQNQVFFNWAKSAYAGEKLALGISEPRKNLLWFAMPTFQPNAEERKTYEDMTQDILEHRERALNADAIVIDLRHNQGGSSAWSRRFAEALWGKDRVSRQMNAYFANTETWWRASQGNTRFILDIAEKFRQENRNDMAAWAKQHGENMQAALEKKELFYVQQTARATDKLAKPVADLPTDPQKLKTPVYVIVAGDCASACLDALDVFTRFDNTTLIGAPSAADSTYMEVRMNPLSSGLASAVIPNKVYVNRPRLAGQVYQPAIVATDLVWSVSSFQKIVENDLVKRK</sequence>
<dbReference type="OrthoDB" id="7266775at2"/>
<reference evidence="3 4" key="1">
    <citation type="submission" date="2018-05" db="EMBL/GenBank/DDBJ databases">
        <title>Genomic Encyclopedia of Type Strains, Phase IV (KMG-IV): sequencing the most valuable type-strain genomes for metagenomic binning, comparative biology and taxonomic classification.</title>
        <authorList>
            <person name="Goeker M."/>
        </authorList>
    </citation>
    <scope>NUCLEOTIDE SEQUENCE [LARGE SCALE GENOMIC DNA]</scope>
    <source>
        <strain evidence="3 4">DSM 19792</strain>
    </source>
</reference>
<evidence type="ECO:0000259" key="2">
    <source>
        <dbReference type="Pfam" id="PF03572"/>
    </source>
</evidence>
<dbReference type="Gene3D" id="3.90.226.10">
    <property type="entry name" value="2-enoyl-CoA Hydratase, Chain A, domain 1"/>
    <property type="match status" value="1"/>
</dbReference>
<dbReference type="EMBL" id="QJKB01000002">
    <property type="protein sequence ID" value="PXX45167.1"/>
    <property type="molecule type" value="Genomic_DNA"/>
</dbReference>
<gene>
    <name evidence="3" type="ORF">DFR42_102380</name>
</gene>
<dbReference type="InterPro" id="IPR005151">
    <property type="entry name" value="Tail-specific_protease"/>
</dbReference>
<proteinExistence type="predicted"/>
<feature type="chain" id="PRO_5016468471" evidence="1">
    <location>
        <begin position="26"/>
        <end position="509"/>
    </location>
</feature>
<evidence type="ECO:0000313" key="3">
    <source>
        <dbReference type="EMBL" id="PXX45167.1"/>
    </source>
</evidence>
<dbReference type="Pfam" id="PF03572">
    <property type="entry name" value="Peptidase_S41"/>
    <property type="match status" value="1"/>
</dbReference>
<keyword evidence="4" id="KW-1185">Reference proteome</keyword>
<organism evidence="3 4">
    <name type="scientific">Undibacterium pigrum</name>
    <dbReference type="NCBI Taxonomy" id="401470"/>
    <lineage>
        <taxon>Bacteria</taxon>
        <taxon>Pseudomonadati</taxon>
        <taxon>Pseudomonadota</taxon>
        <taxon>Betaproteobacteria</taxon>
        <taxon>Burkholderiales</taxon>
        <taxon>Oxalobacteraceae</taxon>
        <taxon>Undibacterium</taxon>
    </lineage>
</organism>
<dbReference type="SUPFAM" id="SSF52096">
    <property type="entry name" value="ClpP/crotonase"/>
    <property type="match status" value="1"/>
</dbReference>
<evidence type="ECO:0000256" key="1">
    <source>
        <dbReference type="SAM" id="SignalP"/>
    </source>
</evidence>
<dbReference type="Proteomes" id="UP000247792">
    <property type="component" value="Unassembled WGS sequence"/>
</dbReference>
<dbReference type="RefSeq" id="WP_110254629.1">
    <property type="nucleotide sequence ID" value="NZ_QJKB01000002.1"/>
</dbReference>
<dbReference type="AlphaFoldDB" id="A0A318JAV0"/>
<dbReference type="InterPro" id="IPR029045">
    <property type="entry name" value="ClpP/crotonase-like_dom_sf"/>
</dbReference>
<dbReference type="GO" id="GO:0008236">
    <property type="term" value="F:serine-type peptidase activity"/>
    <property type="evidence" value="ECO:0007669"/>
    <property type="project" value="InterPro"/>
</dbReference>
<name>A0A318JAV0_9BURK</name>
<evidence type="ECO:0000313" key="4">
    <source>
        <dbReference type="Proteomes" id="UP000247792"/>
    </source>
</evidence>
<protein>
    <submittedName>
        <fullName evidence="3">Peptidase S41-like protein</fullName>
    </submittedName>
</protein>
<comment type="caution">
    <text evidence="3">The sequence shown here is derived from an EMBL/GenBank/DDBJ whole genome shotgun (WGS) entry which is preliminary data.</text>
</comment>
<accession>A0A318JAV0</accession>
<feature type="domain" description="Tail specific protease" evidence="2">
    <location>
        <begin position="258"/>
        <end position="459"/>
    </location>
</feature>
<feature type="signal peptide" evidence="1">
    <location>
        <begin position="1"/>
        <end position="25"/>
    </location>
</feature>